<organism evidence="1">
    <name type="scientific">marine sediment metagenome</name>
    <dbReference type="NCBI Taxonomy" id="412755"/>
    <lineage>
        <taxon>unclassified sequences</taxon>
        <taxon>metagenomes</taxon>
        <taxon>ecological metagenomes</taxon>
    </lineage>
</organism>
<dbReference type="AlphaFoldDB" id="A0A0F8ZIL0"/>
<sequence>AIQWFDPATYETGLSDLVMPYNLVGCNAEYSPIQDLTYIFIGFGVGALVEP</sequence>
<evidence type="ECO:0000313" key="1">
    <source>
        <dbReference type="EMBL" id="KKK85850.1"/>
    </source>
</evidence>
<dbReference type="EMBL" id="LAZR01051120">
    <property type="protein sequence ID" value="KKK85850.1"/>
    <property type="molecule type" value="Genomic_DNA"/>
</dbReference>
<accession>A0A0F8ZIL0</accession>
<name>A0A0F8ZIL0_9ZZZZ</name>
<protein>
    <submittedName>
        <fullName evidence="1">Uncharacterized protein</fullName>
    </submittedName>
</protein>
<comment type="caution">
    <text evidence="1">The sequence shown here is derived from an EMBL/GenBank/DDBJ whole genome shotgun (WGS) entry which is preliminary data.</text>
</comment>
<gene>
    <name evidence="1" type="ORF">LCGC14_2769110</name>
</gene>
<reference evidence="1" key="1">
    <citation type="journal article" date="2015" name="Nature">
        <title>Complex archaea that bridge the gap between prokaryotes and eukaryotes.</title>
        <authorList>
            <person name="Spang A."/>
            <person name="Saw J.H."/>
            <person name="Jorgensen S.L."/>
            <person name="Zaremba-Niedzwiedzka K."/>
            <person name="Martijn J."/>
            <person name="Lind A.E."/>
            <person name="van Eijk R."/>
            <person name="Schleper C."/>
            <person name="Guy L."/>
            <person name="Ettema T.J."/>
        </authorList>
    </citation>
    <scope>NUCLEOTIDE SEQUENCE</scope>
</reference>
<proteinExistence type="predicted"/>
<feature type="non-terminal residue" evidence="1">
    <location>
        <position position="1"/>
    </location>
</feature>